<dbReference type="EMBL" id="MU393427">
    <property type="protein sequence ID" value="KAI4869837.1"/>
    <property type="molecule type" value="Genomic_DNA"/>
</dbReference>
<proteinExistence type="predicted"/>
<organism evidence="1 2">
    <name type="scientific">Hypoxylon rubiginosum</name>
    <dbReference type="NCBI Taxonomy" id="110542"/>
    <lineage>
        <taxon>Eukaryota</taxon>
        <taxon>Fungi</taxon>
        <taxon>Dikarya</taxon>
        <taxon>Ascomycota</taxon>
        <taxon>Pezizomycotina</taxon>
        <taxon>Sordariomycetes</taxon>
        <taxon>Xylariomycetidae</taxon>
        <taxon>Xylariales</taxon>
        <taxon>Hypoxylaceae</taxon>
        <taxon>Hypoxylon</taxon>
    </lineage>
</organism>
<protein>
    <submittedName>
        <fullName evidence="1">Uncharacterized protein</fullName>
    </submittedName>
</protein>
<name>A0ACB9ZEN6_9PEZI</name>
<sequence>MPKHEMSKSAAANIQSTQAKSGGDMSSRGFAARGQSAADRNQNASAGQQNVGSRTGGQSGNNGGSARSGGAKK</sequence>
<dbReference type="Proteomes" id="UP001497700">
    <property type="component" value="Unassembled WGS sequence"/>
</dbReference>
<reference evidence="1 2" key="1">
    <citation type="journal article" date="2022" name="New Phytol.">
        <title>Ecological generalism drives hyperdiversity of secondary metabolite gene clusters in xylarialean endophytes.</title>
        <authorList>
            <person name="Franco M.E.E."/>
            <person name="Wisecaver J.H."/>
            <person name="Arnold A.E."/>
            <person name="Ju Y.M."/>
            <person name="Slot J.C."/>
            <person name="Ahrendt S."/>
            <person name="Moore L.P."/>
            <person name="Eastman K.E."/>
            <person name="Scott K."/>
            <person name="Konkel Z."/>
            <person name="Mondo S.J."/>
            <person name="Kuo A."/>
            <person name="Hayes R.D."/>
            <person name="Haridas S."/>
            <person name="Andreopoulos B."/>
            <person name="Riley R."/>
            <person name="LaButti K."/>
            <person name="Pangilinan J."/>
            <person name="Lipzen A."/>
            <person name="Amirebrahimi M."/>
            <person name="Yan J."/>
            <person name="Adam C."/>
            <person name="Keymanesh K."/>
            <person name="Ng V."/>
            <person name="Louie K."/>
            <person name="Northen T."/>
            <person name="Drula E."/>
            <person name="Henrissat B."/>
            <person name="Hsieh H.M."/>
            <person name="Youens-Clark K."/>
            <person name="Lutzoni F."/>
            <person name="Miadlikowska J."/>
            <person name="Eastwood D.C."/>
            <person name="Hamelin R.C."/>
            <person name="Grigoriev I.V."/>
            <person name="U'Ren J.M."/>
        </authorList>
    </citation>
    <scope>NUCLEOTIDE SEQUENCE [LARGE SCALE GENOMIC DNA]</scope>
    <source>
        <strain evidence="1 2">CBS 119005</strain>
    </source>
</reference>
<evidence type="ECO:0000313" key="2">
    <source>
        <dbReference type="Proteomes" id="UP001497700"/>
    </source>
</evidence>
<accession>A0ACB9ZEN6</accession>
<evidence type="ECO:0000313" key="1">
    <source>
        <dbReference type="EMBL" id="KAI4869837.1"/>
    </source>
</evidence>
<comment type="caution">
    <text evidence="1">The sequence shown here is derived from an EMBL/GenBank/DDBJ whole genome shotgun (WGS) entry which is preliminary data.</text>
</comment>
<keyword evidence="2" id="KW-1185">Reference proteome</keyword>
<gene>
    <name evidence="1" type="ORF">F4820DRAFT_405220</name>
</gene>